<keyword evidence="1" id="KW-1133">Transmembrane helix</keyword>
<organism evidence="2 3">
    <name type="scientific">Thalassobius vesicularis</name>
    <dbReference type="NCBI Taxonomy" id="1294297"/>
    <lineage>
        <taxon>Bacteria</taxon>
        <taxon>Pseudomonadati</taxon>
        <taxon>Pseudomonadota</taxon>
        <taxon>Alphaproteobacteria</taxon>
        <taxon>Rhodobacterales</taxon>
        <taxon>Roseobacteraceae</taxon>
        <taxon>Thalassovita</taxon>
    </lineage>
</organism>
<dbReference type="Gene3D" id="3.55.40.10">
    <property type="entry name" value="minor pseudopilin epsh domain"/>
    <property type="match status" value="1"/>
</dbReference>
<evidence type="ECO:0000313" key="3">
    <source>
        <dbReference type="Proteomes" id="UP000306113"/>
    </source>
</evidence>
<protein>
    <submittedName>
        <fullName evidence="2">Prepilin-type N-terminal cleavage/methylation domain-containing protein</fullName>
    </submittedName>
</protein>
<keyword evidence="1" id="KW-0812">Transmembrane</keyword>
<dbReference type="OrthoDB" id="7724270at2"/>
<dbReference type="RefSeq" id="WP_136337736.1">
    <property type="nucleotide sequence ID" value="NZ_SSMD01000001.1"/>
</dbReference>
<dbReference type="PROSITE" id="PS00409">
    <property type="entry name" value="PROKAR_NTER_METHYL"/>
    <property type="match status" value="1"/>
</dbReference>
<evidence type="ECO:0000313" key="2">
    <source>
        <dbReference type="EMBL" id="THD76792.1"/>
    </source>
</evidence>
<dbReference type="EMBL" id="SSMD01000001">
    <property type="protein sequence ID" value="THD76792.1"/>
    <property type="molecule type" value="Genomic_DNA"/>
</dbReference>
<keyword evidence="1" id="KW-0472">Membrane</keyword>
<dbReference type="NCBIfam" id="TIGR02532">
    <property type="entry name" value="IV_pilin_GFxxxE"/>
    <property type="match status" value="1"/>
</dbReference>
<sequence length="145" mass="15497">MEHPLTGTTRGFSLIELLVSVAILAVLAVGATLALGRPRPEQADAALFRQTFLDLRDLAITGQDIRGMRIGPQGMRLARFSKEGWQVSDSEIRWSGRVTLSGTGYDDGAAPQIVLLPSGQSTGFAVTLGKIQCRTDGWGPLQCDG</sequence>
<comment type="caution">
    <text evidence="2">The sequence shown here is derived from an EMBL/GenBank/DDBJ whole genome shotgun (WGS) entry which is preliminary data.</text>
</comment>
<dbReference type="Pfam" id="PF07963">
    <property type="entry name" value="N_methyl"/>
    <property type="match status" value="1"/>
</dbReference>
<dbReference type="InterPro" id="IPR012902">
    <property type="entry name" value="N_methyl_site"/>
</dbReference>
<proteinExistence type="predicted"/>
<gene>
    <name evidence="2" type="ORF">E7681_02835</name>
</gene>
<dbReference type="SUPFAM" id="SSF54523">
    <property type="entry name" value="Pili subunits"/>
    <property type="match status" value="1"/>
</dbReference>
<dbReference type="Proteomes" id="UP000306113">
    <property type="component" value="Unassembled WGS sequence"/>
</dbReference>
<keyword evidence="3" id="KW-1185">Reference proteome</keyword>
<feature type="transmembrane region" description="Helical" evidence="1">
    <location>
        <begin position="12"/>
        <end position="35"/>
    </location>
</feature>
<name>A0A4S3MDV0_9RHOB</name>
<reference evidence="2 3" key="1">
    <citation type="submission" date="2019-04" db="EMBL/GenBank/DDBJ databases">
        <title>Draft genome sequence of Youngimonas vesicularis.</title>
        <authorList>
            <person name="Hameed A."/>
        </authorList>
    </citation>
    <scope>NUCLEOTIDE SEQUENCE [LARGE SCALE GENOMIC DNA]</scope>
    <source>
        <strain evidence="2 3">CC-AMW-E</strain>
    </source>
</reference>
<evidence type="ECO:0000256" key="1">
    <source>
        <dbReference type="SAM" id="Phobius"/>
    </source>
</evidence>
<dbReference type="InterPro" id="IPR045584">
    <property type="entry name" value="Pilin-like"/>
</dbReference>
<dbReference type="AlphaFoldDB" id="A0A4S3MDV0"/>
<accession>A0A4S3MDV0</accession>